<keyword evidence="4 8" id="KW-0812">Transmembrane</keyword>
<dbReference type="GO" id="GO:0007035">
    <property type="term" value="P:vacuolar acidification"/>
    <property type="evidence" value="ECO:0007669"/>
    <property type="project" value="TreeGrafter"/>
</dbReference>
<evidence type="ECO:0000256" key="8">
    <source>
        <dbReference type="SAM" id="Phobius"/>
    </source>
</evidence>
<reference evidence="9 10" key="1">
    <citation type="submission" date="2015-09" db="EMBL/GenBank/DDBJ databases">
        <authorList>
            <consortium name="Pathogen Informatics"/>
        </authorList>
    </citation>
    <scope>NUCLEOTIDE SEQUENCE [LARGE SCALE GENOMIC DNA]</scope>
    <source>
        <strain evidence="9 10">2789STDY5834939</strain>
    </source>
</reference>
<accession>A0A174SE42</accession>
<evidence type="ECO:0000256" key="3">
    <source>
        <dbReference type="ARBA" id="ARBA00022448"/>
    </source>
</evidence>
<evidence type="ECO:0000256" key="2">
    <source>
        <dbReference type="ARBA" id="ARBA00009904"/>
    </source>
</evidence>
<comment type="subcellular location">
    <subcellularLocation>
        <location evidence="1">Membrane</location>
        <topology evidence="1">Multi-pass membrane protein</topology>
    </subcellularLocation>
</comment>
<feature type="transmembrane region" description="Helical" evidence="8">
    <location>
        <begin position="443"/>
        <end position="465"/>
    </location>
</feature>
<dbReference type="GO" id="GO:0016471">
    <property type="term" value="C:vacuolar proton-transporting V-type ATPase complex"/>
    <property type="evidence" value="ECO:0007669"/>
    <property type="project" value="TreeGrafter"/>
</dbReference>
<comment type="similarity">
    <text evidence="2">Belongs to the V-ATPase 116 kDa subunit family.</text>
</comment>
<evidence type="ECO:0000256" key="7">
    <source>
        <dbReference type="ARBA" id="ARBA00023136"/>
    </source>
</evidence>
<evidence type="ECO:0000313" key="10">
    <source>
        <dbReference type="Proteomes" id="UP000095765"/>
    </source>
</evidence>
<evidence type="ECO:0000256" key="4">
    <source>
        <dbReference type="ARBA" id="ARBA00022692"/>
    </source>
</evidence>
<feature type="transmembrane region" description="Helical" evidence="8">
    <location>
        <begin position="355"/>
        <end position="381"/>
    </location>
</feature>
<feature type="transmembrane region" description="Helical" evidence="8">
    <location>
        <begin position="506"/>
        <end position="525"/>
    </location>
</feature>
<dbReference type="Pfam" id="PF01496">
    <property type="entry name" value="V_ATPase_I"/>
    <property type="match status" value="1"/>
</dbReference>
<gene>
    <name evidence="9" type="ORF">ERS852551_02455</name>
</gene>
<organism evidence="9 10">
    <name type="scientific">Anaerotruncus colihominis</name>
    <dbReference type="NCBI Taxonomy" id="169435"/>
    <lineage>
        <taxon>Bacteria</taxon>
        <taxon>Bacillati</taxon>
        <taxon>Bacillota</taxon>
        <taxon>Clostridia</taxon>
        <taxon>Eubacteriales</taxon>
        <taxon>Oscillospiraceae</taxon>
        <taxon>Anaerotruncus</taxon>
    </lineage>
</organism>
<dbReference type="OrthoDB" id="9803814at2"/>
<keyword evidence="3" id="KW-0813">Transport</keyword>
<evidence type="ECO:0000256" key="1">
    <source>
        <dbReference type="ARBA" id="ARBA00004141"/>
    </source>
</evidence>
<dbReference type="RefSeq" id="WP_055245504.1">
    <property type="nucleotide sequence ID" value="NZ_CABIWA010000021.1"/>
</dbReference>
<name>A0A174SE42_9FIRM</name>
<dbReference type="PANTHER" id="PTHR11629:SF63">
    <property type="entry name" value="V-TYPE PROTON ATPASE SUBUNIT A"/>
    <property type="match status" value="1"/>
</dbReference>
<keyword evidence="7 8" id="KW-0472">Membrane</keyword>
<feature type="transmembrane region" description="Helical" evidence="8">
    <location>
        <begin position="477"/>
        <end position="500"/>
    </location>
</feature>
<sequence>MAIAKMALVSIAGDLGQLDDVIMQCLGSGAFHPEPPLQAAGGIRGFTPLAEENPYGPLLAKITDAGVAAGLTPHYDPGAAGEALQARYCEDFCSAFREKTTALRERQNYLHSEIEQDESGLVILSHLAELDVAFDDLFSCKYTKVRFGRLPLDGVRKLEYYAERPFIFKSFDIEGDYQWGAYFVLTENAPEIDDLFLSLYFERVRVPEFIHGTPEAALERLREQIARNRDALAQTKKQLADVVGENNAEFTRIYSRIRFLSDSFELRRFVSVLRREYIDVFYLTGFIEQDRAAAFAAGIKKLDGVDVEIRPHDSDKRLKAPTKLKNGWFAKPFELFVEMYGVPAYGDPDPTPFVAITYCLLFGAMFGDLGQGLLLVFSGWLFWRMKGAVLGRIINRIGIFSCIFGALYGSVFGFEELLTPFYTQVLGLPGKPIEVMAPENTNLVLLAAVALGVALICISILIGIWTGFRRHDYERAVFSANGIAGLLFYGSILFGAAMLFITGKNLFTPLYVVLLIVLPLAAILFKEPLGKIVRHMAARPAEGMGAYLTEGAFELFEVVLSFFSNTMSFLRVGGFVLSHAGMMAVVFTLSEMVSGAASPIVIVAGNLFVIGMEGLIVGIQVLRLEFYELFSRYFDGDGKPFVPAAVTPDESK</sequence>
<dbReference type="PANTHER" id="PTHR11629">
    <property type="entry name" value="VACUOLAR PROTON ATPASES"/>
    <property type="match status" value="1"/>
</dbReference>
<dbReference type="InterPro" id="IPR002490">
    <property type="entry name" value="V-ATPase_116kDa_su"/>
</dbReference>
<dbReference type="GO" id="GO:0051117">
    <property type="term" value="F:ATPase binding"/>
    <property type="evidence" value="ECO:0007669"/>
    <property type="project" value="TreeGrafter"/>
</dbReference>
<dbReference type="GO" id="GO:0033179">
    <property type="term" value="C:proton-transporting V-type ATPase, V0 domain"/>
    <property type="evidence" value="ECO:0007669"/>
    <property type="project" value="InterPro"/>
</dbReference>
<evidence type="ECO:0000256" key="6">
    <source>
        <dbReference type="ARBA" id="ARBA00023065"/>
    </source>
</evidence>
<dbReference type="EMBL" id="CZBE01000017">
    <property type="protein sequence ID" value="CUP93470.1"/>
    <property type="molecule type" value="Genomic_DNA"/>
</dbReference>
<proteinExistence type="inferred from homology"/>
<feature type="transmembrane region" description="Helical" evidence="8">
    <location>
        <begin position="393"/>
        <end position="414"/>
    </location>
</feature>
<feature type="transmembrane region" description="Helical" evidence="8">
    <location>
        <begin position="569"/>
        <end position="590"/>
    </location>
</feature>
<keyword evidence="5 8" id="KW-1133">Transmembrane helix</keyword>
<dbReference type="AlphaFoldDB" id="A0A174SE42"/>
<evidence type="ECO:0000313" key="9">
    <source>
        <dbReference type="EMBL" id="CUP93470.1"/>
    </source>
</evidence>
<feature type="transmembrane region" description="Helical" evidence="8">
    <location>
        <begin position="596"/>
        <end position="622"/>
    </location>
</feature>
<dbReference type="Proteomes" id="UP000095765">
    <property type="component" value="Unassembled WGS sequence"/>
</dbReference>
<protein>
    <submittedName>
        <fullName evidence="9">V-type ATP synthase subunit I</fullName>
    </submittedName>
</protein>
<evidence type="ECO:0000256" key="5">
    <source>
        <dbReference type="ARBA" id="ARBA00022989"/>
    </source>
</evidence>
<dbReference type="GO" id="GO:0046961">
    <property type="term" value="F:proton-transporting ATPase activity, rotational mechanism"/>
    <property type="evidence" value="ECO:0007669"/>
    <property type="project" value="InterPro"/>
</dbReference>
<keyword evidence="6" id="KW-0406">Ion transport</keyword>